<keyword evidence="4" id="KW-1185">Reference proteome</keyword>
<evidence type="ECO:0000313" key="4">
    <source>
        <dbReference type="Proteomes" id="UP001595636"/>
    </source>
</evidence>
<comment type="caution">
    <text evidence="3">The sequence shown here is derived from an EMBL/GenBank/DDBJ whole genome shotgun (WGS) entry which is preliminary data.</text>
</comment>
<dbReference type="Pfam" id="PF12275">
    <property type="entry name" value="DUF3616"/>
    <property type="match status" value="1"/>
</dbReference>
<evidence type="ECO:0000259" key="2">
    <source>
        <dbReference type="Pfam" id="PF12275"/>
    </source>
</evidence>
<dbReference type="RefSeq" id="WP_390279900.1">
    <property type="nucleotide sequence ID" value="NZ_JBHRYH010000024.1"/>
</dbReference>
<protein>
    <submittedName>
        <fullName evidence="3">DUF3616 domain-containing protein</fullName>
    </submittedName>
</protein>
<dbReference type="Proteomes" id="UP001595636">
    <property type="component" value="Unassembled WGS sequence"/>
</dbReference>
<organism evidence="3 4">
    <name type="scientific">Vogesella amnigena</name>
    <dbReference type="NCBI Taxonomy" id="1507449"/>
    <lineage>
        <taxon>Bacteria</taxon>
        <taxon>Pseudomonadati</taxon>
        <taxon>Pseudomonadota</taxon>
        <taxon>Betaproteobacteria</taxon>
        <taxon>Neisseriales</taxon>
        <taxon>Chromobacteriaceae</taxon>
        <taxon>Vogesella</taxon>
    </lineage>
</organism>
<dbReference type="EMBL" id="JBHRYH010000024">
    <property type="protein sequence ID" value="MFC3626844.1"/>
    <property type="molecule type" value="Genomic_DNA"/>
</dbReference>
<evidence type="ECO:0000256" key="1">
    <source>
        <dbReference type="SAM" id="MobiDB-lite"/>
    </source>
</evidence>
<evidence type="ECO:0000313" key="3">
    <source>
        <dbReference type="EMBL" id="MFC3626844.1"/>
    </source>
</evidence>
<accession>A0ABV7TVL9</accession>
<gene>
    <name evidence="3" type="ORF">ACFOKJ_11990</name>
</gene>
<sequence length="363" mass="39505">MPRKLQHNAVQLLLDSEHLVHDNLSGAAACGDVLWVAGDEAAGLDRLLRQPESNDGVLRFLADGHYPLADFLDLPDAANVEADIEGLAIADGYLWLVGSHGLKRKAPKPERSTADNLARLATVGSDGNRCLLARIPLQDDASGQPQLARQTQDGRSAARLKGKKKSNELTALLAEDAQLAPFMAIPGKDNGFDIEGLAVCEQRLLLGLRGPVLRGWSCVLEIRVEERQGQLRLVPLADDGPMYRKHFLPLAGLGVRDLHFDGDDLLILAGPTMVLDGAIRVFRWQDARRALAQQPAQDVASLHWDGVQELLVLPHGKGQDRAEAICRLPAHWAGEDSWLVLYDAPSAARKPRPGIVCGDLLQR</sequence>
<reference evidence="4" key="1">
    <citation type="journal article" date="2019" name="Int. J. Syst. Evol. Microbiol.">
        <title>The Global Catalogue of Microorganisms (GCM) 10K type strain sequencing project: providing services to taxonomists for standard genome sequencing and annotation.</title>
        <authorList>
            <consortium name="The Broad Institute Genomics Platform"/>
            <consortium name="The Broad Institute Genome Sequencing Center for Infectious Disease"/>
            <person name="Wu L."/>
            <person name="Ma J."/>
        </authorList>
    </citation>
    <scope>NUCLEOTIDE SEQUENCE [LARGE SCALE GENOMIC DNA]</scope>
    <source>
        <strain evidence="4">KCTC 42195</strain>
    </source>
</reference>
<name>A0ABV7TVL9_9NEIS</name>
<dbReference type="InterPro" id="IPR022060">
    <property type="entry name" value="DUF3616"/>
</dbReference>
<feature type="domain" description="DUF3616" evidence="2">
    <location>
        <begin position="23"/>
        <end position="359"/>
    </location>
</feature>
<feature type="compositionally biased region" description="Polar residues" evidence="1">
    <location>
        <begin position="141"/>
        <end position="154"/>
    </location>
</feature>
<feature type="region of interest" description="Disordered" evidence="1">
    <location>
        <begin position="141"/>
        <end position="162"/>
    </location>
</feature>
<proteinExistence type="predicted"/>